<organism evidence="1 2">
    <name type="scientific">Steinernema carpocapsae</name>
    <name type="common">Entomopathogenic nematode</name>
    <dbReference type="NCBI Taxonomy" id="34508"/>
    <lineage>
        <taxon>Eukaryota</taxon>
        <taxon>Metazoa</taxon>
        <taxon>Ecdysozoa</taxon>
        <taxon>Nematoda</taxon>
        <taxon>Chromadorea</taxon>
        <taxon>Rhabditida</taxon>
        <taxon>Tylenchina</taxon>
        <taxon>Panagrolaimomorpha</taxon>
        <taxon>Strongyloidoidea</taxon>
        <taxon>Steinernematidae</taxon>
        <taxon>Steinernema</taxon>
    </lineage>
</organism>
<dbReference type="AlphaFoldDB" id="A0A4U5M8B3"/>
<reference evidence="1 2" key="2">
    <citation type="journal article" date="2019" name="G3 (Bethesda)">
        <title>Hybrid Assembly of the Genome of the Entomopathogenic Nematode Steinernema carpocapsae Identifies the X-Chromosome.</title>
        <authorList>
            <person name="Serra L."/>
            <person name="Macchietto M."/>
            <person name="Macias-Munoz A."/>
            <person name="McGill C.J."/>
            <person name="Rodriguez I.M."/>
            <person name="Rodriguez B."/>
            <person name="Murad R."/>
            <person name="Mortazavi A."/>
        </authorList>
    </citation>
    <scope>NUCLEOTIDE SEQUENCE [LARGE SCALE GENOMIC DNA]</scope>
    <source>
        <strain evidence="1 2">ALL</strain>
    </source>
</reference>
<protein>
    <submittedName>
        <fullName evidence="1">Uncharacterized protein</fullName>
    </submittedName>
</protein>
<reference evidence="1 2" key="1">
    <citation type="journal article" date="2015" name="Genome Biol.">
        <title>Comparative genomics of Steinernema reveals deeply conserved gene regulatory networks.</title>
        <authorList>
            <person name="Dillman A.R."/>
            <person name="Macchietto M."/>
            <person name="Porter C.F."/>
            <person name="Rogers A."/>
            <person name="Williams B."/>
            <person name="Antoshechkin I."/>
            <person name="Lee M.M."/>
            <person name="Goodwin Z."/>
            <person name="Lu X."/>
            <person name="Lewis E.E."/>
            <person name="Goodrich-Blair H."/>
            <person name="Stock S.P."/>
            <person name="Adams B.J."/>
            <person name="Sternberg P.W."/>
            <person name="Mortazavi A."/>
        </authorList>
    </citation>
    <scope>NUCLEOTIDE SEQUENCE [LARGE SCALE GENOMIC DNA]</scope>
    <source>
        <strain evidence="1 2">ALL</strain>
    </source>
</reference>
<accession>A0A4U5M8B3</accession>
<comment type="caution">
    <text evidence="1">The sequence shown here is derived from an EMBL/GenBank/DDBJ whole genome shotgun (WGS) entry which is preliminary data.</text>
</comment>
<name>A0A4U5M8B3_STECR</name>
<sequence length="119" mass="13671">MFSLELQEVLPYCTIGRVDGGDPLEAVTRNMYEISEKLGNLFAFEEVLEMECDCVMRRPALKHHFTRSVSGPPKFSFCDFFTFWAKSRTCQCGKTCRSIQFPSTTRYLLLCLNCSPPYS</sequence>
<keyword evidence="2" id="KW-1185">Reference proteome</keyword>
<dbReference type="Proteomes" id="UP000298663">
    <property type="component" value="Unassembled WGS sequence"/>
</dbReference>
<evidence type="ECO:0000313" key="2">
    <source>
        <dbReference type="Proteomes" id="UP000298663"/>
    </source>
</evidence>
<proteinExistence type="predicted"/>
<dbReference type="EMBL" id="AZBU02000009">
    <property type="protein sequence ID" value="TKR65102.1"/>
    <property type="molecule type" value="Genomic_DNA"/>
</dbReference>
<evidence type="ECO:0000313" key="1">
    <source>
        <dbReference type="EMBL" id="TKR65102.1"/>
    </source>
</evidence>
<gene>
    <name evidence="1" type="ORF">L596_025556</name>
</gene>